<keyword evidence="9 18" id="KW-0520">NAD</keyword>
<dbReference type="Pfam" id="PF01619">
    <property type="entry name" value="Pro_dh"/>
    <property type="match status" value="1"/>
</dbReference>
<evidence type="ECO:0000313" key="24">
    <source>
        <dbReference type="EMBL" id="BBB15438.1"/>
    </source>
</evidence>
<dbReference type="InterPro" id="IPR015590">
    <property type="entry name" value="Aldehyde_DH_dom"/>
</dbReference>
<dbReference type="InterPro" id="IPR024082">
    <property type="entry name" value="PRODH_PutA_dom_II"/>
</dbReference>
<comment type="function">
    <text evidence="18">Oxidizes proline to glutamate for use as a carbon and nitrogen source.</text>
</comment>
<dbReference type="Pfam" id="PF00171">
    <property type="entry name" value="Aldedh"/>
    <property type="match status" value="1"/>
</dbReference>
<dbReference type="FunFam" id="3.20.20.220:FF:000004">
    <property type="entry name" value="Bifunctional protein PutA"/>
    <property type="match status" value="1"/>
</dbReference>
<evidence type="ECO:0000259" key="21">
    <source>
        <dbReference type="Pfam" id="PF01619"/>
    </source>
</evidence>
<dbReference type="SUPFAM" id="SSF51730">
    <property type="entry name" value="FAD-linked oxidoreductase"/>
    <property type="match status" value="1"/>
</dbReference>
<dbReference type="Pfam" id="PF14850">
    <property type="entry name" value="Pro_dh-DNA_bdg"/>
    <property type="match status" value="1"/>
</dbReference>
<dbReference type="InterPro" id="IPR002872">
    <property type="entry name" value="Proline_DH_dom"/>
</dbReference>
<dbReference type="Gene3D" id="3.40.605.10">
    <property type="entry name" value="Aldehyde Dehydrogenase, Chain A, domain 1"/>
    <property type="match status" value="1"/>
</dbReference>
<dbReference type="GO" id="GO:0004657">
    <property type="term" value="F:proline dehydrogenase activity"/>
    <property type="evidence" value="ECO:0007669"/>
    <property type="project" value="UniProtKB-UniRule"/>
</dbReference>
<evidence type="ECO:0000256" key="8">
    <source>
        <dbReference type="ARBA" id="ARBA00023015"/>
    </source>
</evidence>
<dbReference type="Proteomes" id="UP000282483">
    <property type="component" value="Chromosome"/>
</dbReference>
<dbReference type="InterPro" id="IPR016161">
    <property type="entry name" value="Ald_DH/histidinol_DH"/>
</dbReference>
<feature type="domain" description="Proline dehydrogenase PutA" evidence="22">
    <location>
        <begin position="67"/>
        <end position="178"/>
    </location>
</feature>
<gene>
    <name evidence="24" type="primary">putA</name>
    <name evidence="24" type="ORF">RVIR1_09600</name>
</gene>
<name>A0A2Z5UVB4_9COXI</name>
<dbReference type="FunFam" id="3.40.309.10:FF:000005">
    <property type="entry name" value="1-pyrroline-5-carboxylate dehydrogenase 1"/>
    <property type="match status" value="1"/>
</dbReference>
<dbReference type="NCBIfam" id="NF008869">
    <property type="entry name" value="PRK11904.1"/>
    <property type="match status" value="1"/>
</dbReference>
<dbReference type="InterPro" id="IPR024089">
    <property type="entry name" value="PRODH_PutA_dom_I/II"/>
</dbReference>
<dbReference type="KEGG" id="rvi:RVIR1_09600"/>
<evidence type="ECO:0000256" key="13">
    <source>
        <dbReference type="ARBA" id="ARBA00023268"/>
    </source>
</evidence>
<keyword evidence="4 18" id="KW-0678">Repressor</keyword>
<feature type="domain" description="Aldehyde dehydrogenase" evidence="20">
    <location>
        <begin position="567"/>
        <end position="1019"/>
    </location>
</feature>
<dbReference type="RefSeq" id="WP_126322892.1">
    <property type="nucleotide sequence ID" value="NZ_AP018005.1"/>
</dbReference>
<keyword evidence="10 18" id="KW-0642">Proline metabolism</keyword>
<evidence type="ECO:0000256" key="7">
    <source>
        <dbReference type="ARBA" id="ARBA00023002"/>
    </source>
</evidence>
<dbReference type="PROSITE" id="PS00070">
    <property type="entry name" value="ALDEHYDE_DEHYDR_CYS"/>
    <property type="match status" value="1"/>
</dbReference>
<evidence type="ECO:0000256" key="14">
    <source>
        <dbReference type="ARBA" id="ARBA00048142"/>
    </source>
</evidence>
<keyword evidence="5 18" id="KW-0285">Flavoprotein</keyword>
<comment type="catalytic activity">
    <reaction evidence="14 18">
        <text>L-glutamate 5-semialdehyde + NAD(+) + H2O = L-glutamate + NADH + 2 H(+)</text>
        <dbReference type="Rhea" id="RHEA:30235"/>
        <dbReference type="ChEBI" id="CHEBI:15377"/>
        <dbReference type="ChEBI" id="CHEBI:15378"/>
        <dbReference type="ChEBI" id="CHEBI:29985"/>
        <dbReference type="ChEBI" id="CHEBI:57540"/>
        <dbReference type="ChEBI" id="CHEBI:57945"/>
        <dbReference type="ChEBI" id="CHEBI:58066"/>
        <dbReference type="EC" id="1.2.1.88"/>
    </reaction>
</comment>
<evidence type="ECO:0000256" key="6">
    <source>
        <dbReference type="ARBA" id="ARBA00022827"/>
    </source>
</evidence>
<keyword evidence="25" id="KW-1185">Reference proteome</keyword>
<dbReference type="SUPFAM" id="SSF81935">
    <property type="entry name" value="N-terminal domain of bifunctional PutA protein"/>
    <property type="match status" value="1"/>
</dbReference>
<dbReference type="EC" id="1.2.1.88" evidence="18"/>
<evidence type="ECO:0000259" key="20">
    <source>
        <dbReference type="Pfam" id="PF00171"/>
    </source>
</evidence>
<dbReference type="AlphaFoldDB" id="A0A2Z5UVB4"/>
<feature type="domain" description="Proline dehydrogenase" evidence="21">
    <location>
        <begin position="187"/>
        <end position="482"/>
    </location>
</feature>
<dbReference type="InterPro" id="IPR029041">
    <property type="entry name" value="FAD-linked_oxidoreductase-like"/>
</dbReference>
<dbReference type="OrthoDB" id="9812625at2"/>
<comment type="cofactor">
    <cofactor evidence="1 18">
        <name>FAD</name>
        <dbReference type="ChEBI" id="CHEBI:57692"/>
    </cofactor>
</comment>
<evidence type="ECO:0000256" key="11">
    <source>
        <dbReference type="ARBA" id="ARBA00023125"/>
    </source>
</evidence>
<evidence type="ECO:0000256" key="1">
    <source>
        <dbReference type="ARBA" id="ARBA00001974"/>
    </source>
</evidence>
<evidence type="ECO:0000259" key="22">
    <source>
        <dbReference type="Pfam" id="PF14850"/>
    </source>
</evidence>
<keyword evidence="7 18" id="KW-0560">Oxidoreductase</keyword>
<feature type="active site" evidence="19">
    <location>
        <position position="834"/>
    </location>
</feature>
<comment type="catalytic activity">
    <reaction evidence="15 18">
        <text>L-proline + a quinone = (S)-1-pyrroline-5-carboxylate + a quinol + H(+)</text>
        <dbReference type="Rhea" id="RHEA:23784"/>
        <dbReference type="ChEBI" id="CHEBI:15378"/>
        <dbReference type="ChEBI" id="CHEBI:17388"/>
        <dbReference type="ChEBI" id="CHEBI:24646"/>
        <dbReference type="ChEBI" id="CHEBI:60039"/>
        <dbReference type="ChEBI" id="CHEBI:132124"/>
        <dbReference type="EC" id="1.5.5.2"/>
    </reaction>
</comment>
<evidence type="ECO:0000256" key="12">
    <source>
        <dbReference type="ARBA" id="ARBA00023163"/>
    </source>
</evidence>
<dbReference type="PIRSF" id="PIRSF000197">
    <property type="entry name" value="Bifunct_PutA"/>
    <property type="match status" value="1"/>
</dbReference>
<evidence type="ECO:0000259" key="23">
    <source>
        <dbReference type="Pfam" id="PF18327"/>
    </source>
</evidence>
<evidence type="ECO:0000256" key="5">
    <source>
        <dbReference type="ARBA" id="ARBA00022630"/>
    </source>
</evidence>
<dbReference type="Gene3D" id="1.20.5.550">
    <property type="entry name" value="Single Helix bin"/>
    <property type="match status" value="1"/>
</dbReference>
<evidence type="ECO:0000256" key="4">
    <source>
        <dbReference type="ARBA" id="ARBA00022491"/>
    </source>
</evidence>
<dbReference type="EC" id="1.5.5.2" evidence="18"/>
<dbReference type="Gene3D" id="1.20.5.460">
    <property type="entry name" value="Single helix bin"/>
    <property type="match status" value="1"/>
</dbReference>
<evidence type="ECO:0000256" key="16">
    <source>
        <dbReference type="ARBA" id="ARBA00060889"/>
    </source>
</evidence>
<comment type="similarity">
    <text evidence="16 18">In the N-terminal section; belongs to the proline dehydrogenase family.</text>
</comment>
<dbReference type="GO" id="GO:0010133">
    <property type="term" value="P:L-proline catabolic process to L-glutamate"/>
    <property type="evidence" value="ECO:0007669"/>
    <property type="project" value="UniProtKB-UniRule"/>
</dbReference>
<dbReference type="Gene3D" id="3.40.309.10">
    <property type="entry name" value="Aldehyde Dehydrogenase, Chain A, domain 2"/>
    <property type="match status" value="1"/>
</dbReference>
<keyword evidence="12 18" id="KW-0804">Transcription</keyword>
<feature type="domain" description="Proline utilization A proline dehydrogenase N-terminal" evidence="23">
    <location>
        <begin position="11"/>
        <end position="58"/>
    </location>
</feature>
<dbReference type="GO" id="GO:0003677">
    <property type="term" value="F:DNA binding"/>
    <property type="evidence" value="ECO:0007669"/>
    <property type="project" value="UniProtKB-KW"/>
</dbReference>
<evidence type="ECO:0000256" key="10">
    <source>
        <dbReference type="ARBA" id="ARBA00023062"/>
    </source>
</evidence>
<reference evidence="24 25" key="1">
    <citation type="submission" date="2017-03" db="EMBL/GenBank/DDBJ databases">
        <title>The genome sequence of Candidatus Rickettsiella viridis.</title>
        <authorList>
            <person name="Nikoh N."/>
            <person name="Tsuchida T."/>
            <person name="Yamaguchi K."/>
            <person name="Maeda T."/>
            <person name="Shigenobu S."/>
            <person name="Fukatsu T."/>
        </authorList>
    </citation>
    <scope>NUCLEOTIDE SEQUENCE [LARGE SCALE GENOMIC DNA]</scope>
    <source>
        <strain evidence="24 25">Ap-RA04</strain>
    </source>
</reference>
<dbReference type="InterPro" id="IPR005933">
    <property type="entry name" value="PutA_C"/>
</dbReference>
<evidence type="ECO:0000256" key="15">
    <source>
        <dbReference type="ARBA" id="ARBA00048779"/>
    </source>
</evidence>
<dbReference type="UniPathway" id="UPA00261">
    <property type="reaction ID" value="UER00373"/>
</dbReference>
<dbReference type="GO" id="GO:0003842">
    <property type="term" value="F:L-glutamate gamma-semialdehyde dehydrogenase activity"/>
    <property type="evidence" value="ECO:0007669"/>
    <property type="project" value="UniProtKB-UniRule"/>
</dbReference>
<dbReference type="SUPFAM" id="SSF53720">
    <property type="entry name" value="ALDH-like"/>
    <property type="match status" value="1"/>
</dbReference>
<sequence length="1045" mass="114126">MWFSPESENKTPLRAAIAKAYYADETEVVRQLIEAAALPNDVTLSIARVARGLVEKIRSKRLSKGGLDAFLYEYDLSSQEGIALMCLAEALLRIPDSTTIDALLEDKISNADWASHLGQSSSFFVNASSWGLLLTGKLLKSDEQSGLSGLLRRFMGRTSAPIIRKAVKQAMQLLGRQFVMGQTITEALKRAKDHEARGYRFSYDMLGEAARTEKDAERYFQAYQTAIDAIGKVVLGKSLKDAPGISIKLSALHPRYEFAKESTVVPFLIERLLRLALQAKENNISLTVDAEEADRLDISLDIIGAVFCDPALAGWEGFGLAVQSYQKRAPFVLDWLIDLSQKQGKRWMVRLIKGAYWDTEIKVAQIRGVKGYPVFTRKSSTDVSFVACAKKLLAHSKEIYPQFATHNAYTLATVLQLAGKNRDFEFQCLHGMGYTLYDYIVGPEHLNIPCRVYAPVGGHEDLLAYLVRRLLENGANTSFVNRIVDPSVPIEEMLIDPVNKMKQVKVIPHPKIPLPINIYGEGRKNAMGIDFSDTESWQVLSAQIEEASKKHEVAGPIIDGQLEAGEKKRSMVNPAQTQQIIGEVSLANLAQLEKALNSADTISHHWANTPVEERAACLERAADLFEKRTAEFMALAVREGGKTLPDAIAEVREAIDFCRYYAMRARLDLVPQLLPGPTGEENWLSFQGRGVIACISPWNFPLAIFIGQVTAALVAGNTVIAKPAGQTPLIAAAAVRLLHEAGIPGQVLHLVPASGAVIGPKLTLDPRIKGIVFTGSTETAREINQGLASRIGGILPFIAETGGQNAMIVDSSALIEQVVADALNSAFGSAGQRCSALRVLFVQNEIADKLIEMLCGAMAELQLGNPATLFTDIGPVIDQGAKKTLQEHFDRMKEEATLLYQVAMPDGIDETNFFPPALFQLDSLDQLKREVFGPILHVVRYAAKDRDAMIASINHTGYGLTLGIQSRIQNTVDTITRNVHVGNQYVNRTMIGAVVGVQPFGGEGLSGTGPKAGGPYYLPRLCVERSLSINTTAAGGNASLLCLEE</sequence>
<dbReference type="EMBL" id="AP018005">
    <property type="protein sequence ID" value="BBB15438.1"/>
    <property type="molecule type" value="Genomic_DNA"/>
</dbReference>
<feature type="active site" evidence="19">
    <location>
        <position position="800"/>
    </location>
</feature>
<proteinExistence type="inferred from homology"/>
<accession>A0A2Z5UVB4</accession>
<dbReference type="PANTHER" id="PTHR42862">
    <property type="entry name" value="DELTA-1-PYRROLINE-5-CARBOXYLATE DEHYDROGENASE 1, ISOFORM A-RELATED"/>
    <property type="match status" value="1"/>
</dbReference>
<dbReference type="GO" id="GO:0009898">
    <property type="term" value="C:cytoplasmic side of plasma membrane"/>
    <property type="evidence" value="ECO:0007669"/>
    <property type="project" value="TreeGrafter"/>
</dbReference>
<dbReference type="Gene3D" id="3.20.20.220">
    <property type="match status" value="1"/>
</dbReference>
<evidence type="ECO:0000256" key="2">
    <source>
        <dbReference type="ARBA" id="ARBA00004739"/>
    </source>
</evidence>
<dbReference type="InterPro" id="IPR025703">
    <property type="entry name" value="Bifunct_PutA"/>
</dbReference>
<dbReference type="NCBIfam" id="TIGR01238">
    <property type="entry name" value="D1pyr5carbox3"/>
    <property type="match status" value="1"/>
</dbReference>
<dbReference type="InterPro" id="IPR016163">
    <property type="entry name" value="Ald_DH_C"/>
</dbReference>
<dbReference type="InterPro" id="IPR024090">
    <property type="entry name" value="PRODH_PutA_dom_I"/>
</dbReference>
<keyword evidence="11 18" id="KW-0238">DNA-binding</keyword>
<evidence type="ECO:0000256" key="9">
    <source>
        <dbReference type="ARBA" id="ARBA00023027"/>
    </source>
</evidence>
<evidence type="ECO:0000256" key="3">
    <source>
        <dbReference type="ARBA" id="ARBA00004786"/>
    </source>
</evidence>
<evidence type="ECO:0000256" key="18">
    <source>
        <dbReference type="PIRNR" id="PIRNR000197"/>
    </source>
</evidence>
<evidence type="ECO:0000313" key="25">
    <source>
        <dbReference type="Proteomes" id="UP000282483"/>
    </source>
</evidence>
<comment type="similarity">
    <text evidence="17 18">In the C-terminal section; belongs to the aldehyde dehydrogenase family.</text>
</comment>
<evidence type="ECO:0000256" key="17">
    <source>
        <dbReference type="ARBA" id="ARBA00060911"/>
    </source>
</evidence>
<keyword evidence="13" id="KW-0511">Multifunctional enzyme</keyword>
<keyword evidence="6 18" id="KW-0274">FAD</keyword>
<dbReference type="PANTHER" id="PTHR42862:SF1">
    <property type="entry name" value="DELTA-1-PYRROLINE-5-CARBOXYLATE DEHYDROGENASE 2, ISOFORM A-RELATED"/>
    <property type="match status" value="1"/>
</dbReference>
<dbReference type="CDD" id="cd07125">
    <property type="entry name" value="ALDH_PutA-P5CDH"/>
    <property type="match status" value="1"/>
</dbReference>
<dbReference type="InterPro" id="IPR050485">
    <property type="entry name" value="Proline_metab_enzyme"/>
</dbReference>
<protein>
    <recommendedName>
        <fullName evidence="18">Bifunctional protein PutA</fullName>
    </recommendedName>
    <domain>
        <recommendedName>
            <fullName evidence="18">Proline dehydrogenase</fullName>
            <ecNumber evidence="18">1.5.5.2</ecNumber>
        </recommendedName>
        <alternativeName>
            <fullName evidence="18">Proline oxidase</fullName>
        </alternativeName>
    </domain>
    <domain>
        <recommendedName>
            <fullName evidence="18">Delta-1-pyrroline-5-carboxylate dehydrogenase</fullName>
            <shortName evidence="18">P5C dehydrogenase</shortName>
            <ecNumber evidence="18">1.2.1.88</ecNumber>
        </recommendedName>
        <alternativeName>
            <fullName evidence="18">L-glutamate gamma-semialdehyde dehydrogenase</fullName>
        </alternativeName>
    </domain>
</protein>
<dbReference type="GO" id="GO:0003700">
    <property type="term" value="F:DNA-binding transcription factor activity"/>
    <property type="evidence" value="ECO:0007669"/>
    <property type="project" value="InterPro"/>
</dbReference>
<comment type="pathway">
    <text evidence="3 18">Amino-acid degradation; L-proline degradation into L-glutamate; L-glutamate from L-proline: step 2/2.</text>
</comment>
<dbReference type="InterPro" id="IPR041349">
    <property type="entry name" value="PRODH"/>
</dbReference>
<evidence type="ECO:0000256" key="19">
    <source>
        <dbReference type="PIRSR" id="PIRSR000197-1"/>
    </source>
</evidence>
<dbReference type="InterPro" id="IPR016160">
    <property type="entry name" value="Ald_DH_CS_CYS"/>
</dbReference>
<comment type="pathway">
    <text evidence="2 18">Amino-acid degradation; L-proline degradation into L-glutamate; L-glutamate from L-proline: step 1/2.</text>
</comment>
<keyword evidence="8 18" id="KW-0805">Transcription regulation</keyword>
<dbReference type="InterPro" id="IPR016162">
    <property type="entry name" value="Ald_DH_N"/>
</dbReference>
<organism evidence="24 25">
    <name type="scientific">Candidatus Rickettsiella viridis</name>
    <dbReference type="NCBI Taxonomy" id="676208"/>
    <lineage>
        <taxon>Bacteria</taxon>
        <taxon>Pseudomonadati</taxon>
        <taxon>Pseudomonadota</taxon>
        <taxon>Gammaproteobacteria</taxon>
        <taxon>Legionellales</taxon>
        <taxon>Coxiellaceae</taxon>
        <taxon>Rickettsiella</taxon>
    </lineage>
</organism>
<dbReference type="Pfam" id="PF18327">
    <property type="entry name" value="PRODH"/>
    <property type="match status" value="1"/>
</dbReference>